<gene>
    <name evidence="5" type="ORF">JG687_00018010</name>
    <name evidence="6" type="ORF">PC110_g15725</name>
    <name evidence="2" type="ORF">PC113_g23103</name>
    <name evidence="3" type="ORF">PC115_g23022</name>
    <name evidence="4" type="ORF">PC118_g23138</name>
</gene>
<proteinExistence type="predicted"/>
<evidence type="ECO:0000313" key="2">
    <source>
        <dbReference type="EMBL" id="KAG2816320.1"/>
    </source>
</evidence>
<dbReference type="EMBL" id="RCMG01002001">
    <property type="protein sequence ID" value="KAG2816320.1"/>
    <property type="molecule type" value="Genomic_DNA"/>
</dbReference>
<dbReference type="Proteomes" id="UP000688947">
    <property type="component" value="Unassembled WGS sequence"/>
</dbReference>
<sequence length="318" mass="35689">MRFYSTILLVIAIFLFALDISRVATNATPLNLSVQRVTPSYKTTKRFLRPRDGDYESRAVSLPAVETAIKAAAPKLTKLNKLQLDWWLFQNKPSAKVLKKLNLGNNVETLLTNSKLSILQHYISLFNAKNPGKAVTTAETLAKKYGEVKLTKTLELAKSSDTTKALATELQLEQFTVWANQKLSPASVFEKLELNSETVLPFGGPVFEAWVGYVRKLHGMNEDAATSTMVEALRNVYGPRGLALLLFEAKGILDPKLTAGGLRAKQYKLWMWSSVNETNFLTIALKSNSRRLTETEKKILNEYLQFVEANKTKHHIRA</sequence>
<name>A0A329RXC6_9STRA</name>
<dbReference type="EMBL" id="RCMI01002117">
    <property type="protein sequence ID" value="KAG2878585.1"/>
    <property type="molecule type" value="Genomic_DNA"/>
</dbReference>
<dbReference type="EMBL" id="JAENGZ010002308">
    <property type="protein sequence ID" value="KAG6944161.1"/>
    <property type="molecule type" value="Genomic_DNA"/>
</dbReference>
<evidence type="ECO:0000313" key="5">
    <source>
        <dbReference type="EMBL" id="KAG6944161.1"/>
    </source>
</evidence>
<evidence type="ECO:0000313" key="3">
    <source>
        <dbReference type="EMBL" id="KAG2878585.1"/>
    </source>
</evidence>
<evidence type="ECO:0000256" key="1">
    <source>
        <dbReference type="SAM" id="SignalP"/>
    </source>
</evidence>
<evidence type="ECO:0000313" key="4">
    <source>
        <dbReference type="EMBL" id="KAG2959202.1"/>
    </source>
</evidence>
<evidence type="ECO:0008006" key="8">
    <source>
        <dbReference type="Google" id="ProtNLM"/>
    </source>
</evidence>
<reference evidence="6 7" key="1">
    <citation type="submission" date="2018-01" db="EMBL/GenBank/DDBJ databases">
        <title>Draft genome of the strawberry crown rot pathogen Phytophthora cactorum.</title>
        <authorList>
            <person name="Armitage A.D."/>
            <person name="Lysoe E."/>
            <person name="Nellist C.F."/>
            <person name="Harrison R.J."/>
            <person name="Brurberg M.B."/>
        </authorList>
    </citation>
    <scope>NUCLEOTIDE SEQUENCE [LARGE SCALE GENOMIC DNA]</scope>
    <source>
        <strain evidence="6 7">10300</strain>
    </source>
</reference>
<dbReference type="Proteomes" id="UP000697107">
    <property type="component" value="Unassembled WGS sequence"/>
</dbReference>
<dbReference type="Proteomes" id="UP000251314">
    <property type="component" value="Unassembled WGS sequence"/>
</dbReference>
<feature type="signal peptide" evidence="1">
    <location>
        <begin position="1"/>
        <end position="17"/>
    </location>
</feature>
<evidence type="ECO:0000313" key="7">
    <source>
        <dbReference type="Proteomes" id="UP000251314"/>
    </source>
</evidence>
<dbReference type="Proteomes" id="UP000774804">
    <property type="component" value="Unassembled WGS sequence"/>
</dbReference>
<dbReference type="OrthoDB" id="99148at2759"/>
<keyword evidence="1" id="KW-0732">Signal</keyword>
<dbReference type="STRING" id="29920.A0A329RXC6"/>
<comment type="caution">
    <text evidence="6">The sequence shown here is derived from an EMBL/GenBank/DDBJ whole genome shotgun (WGS) entry which is preliminary data.</text>
</comment>
<dbReference type="VEuPathDB" id="FungiDB:PC110_g15725"/>
<keyword evidence="7" id="KW-1185">Reference proteome</keyword>
<dbReference type="EMBL" id="RCML01002053">
    <property type="protein sequence ID" value="KAG2959202.1"/>
    <property type="molecule type" value="Genomic_DNA"/>
</dbReference>
<reference evidence="5" key="3">
    <citation type="submission" date="2021-01" db="EMBL/GenBank/DDBJ databases">
        <title>Phytophthora aleatoria, a newly-described species from Pinus radiata is distinct from Phytophthora cactorum isolates based on comparative genomics.</title>
        <authorList>
            <person name="Mcdougal R."/>
            <person name="Panda P."/>
            <person name="Williams N."/>
            <person name="Studholme D.J."/>
        </authorList>
    </citation>
    <scope>NUCLEOTIDE SEQUENCE</scope>
    <source>
        <strain evidence="5">NZFS 3830</strain>
    </source>
</reference>
<dbReference type="EMBL" id="MJFZ01000530">
    <property type="protein sequence ID" value="RAW27878.1"/>
    <property type="molecule type" value="Genomic_DNA"/>
</dbReference>
<organism evidence="6 7">
    <name type="scientific">Phytophthora cactorum</name>
    <dbReference type="NCBI Taxonomy" id="29920"/>
    <lineage>
        <taxon>Eukaryota</taxon>
        <taxon>Sar</taxon>
        <taxon>Stramenopiles</taxon>
        <taxon>Oomycota</taxon>
        <taxon>Peronosporomycetes</taxon>
        <taxon>Peronosporales</taxon>
        <taxon>Peronosporaceae</taxon>
        <taxon>Phytophthora</taxon>
    </lineage>
</organism>
<reference evidence="2" key="2">
    <citation type="submission" date="2018-10" db="EMBL/GenBank/DDBJ databases">
        <title>Effector identification in a new, highly contiguous assembly of the strawberry crown rot pathogen Phytophthora cactorum.</title>
        <authorList>
            <person name="Armitage A.D."/>
            <person name="Nellist C.F."/>
            <person name="Bates H."/>
            <person name="Vickerstaff R.J."/>
            <person name="Harrison R.J."/>
        </authorList>
    </citation>
    <scope>NUCLEOTIDE SEQUENCE</scope>
    <source>
        <strain evidence="2">15-7</strain>
        <strain evidence="3">4032</strain>
        <strain evidence="4">P415</strain>
    </source>
</reference>
<protein>
    <recommendedName>
        <fullName evidence="8">RxLR effector protein</fullName>
    </recommendedName>
</protein>
<evidence type="ECO:0000313" key="6">
    <source>
        <dbReference type="EMBL" id="RAW27878.1"/>
    </source>
</evidence>
<dbReference type="AlphaFoldDB" id="A0A329RXC6"/>
<feature type="chain" id="PRO_5039985601" description="RxLR effector protein" evidence="1">
    <location>
        <begin position="18"/>
        <end position="318"/>
    </location>
</feature>
<accession>A0A329RXC6</accession>
<dbReference type="Proteomes" id="UP000735874">
    <property type="component" value="Unassembled WGS sequence"/>
</dbReference>